<keyword evidence="1" id="KW-0472">Membrane</keyword>
<dbReference type="AlphaFoldDB" id="A0A381XFT3"/>
<protein>
    <submittedName>
        <fullName evidence="2">Uncharacterized protein</fullName>
    </submittedName>
</protein>
<evidence type="ECO:0000313" key="2">
    <source>
        <dbReference type="EMBL" id="SVA63480.1"/>
    </source>
</evidence>
<organism evidence="2">
    <name type="scientific">marine metagenome</name>
    <dbReference type="NCBI Taxonomy" id="408172"/>
    <lineage>
        <taxon>unclassified sequences</taxon>
        <taxon>metagenomes</taxon>
        <taxon>ecological metagenomes</taxon>
    </lineage>
</organism>
<keyword evidence="1" id="KW-0812">Transmembrane</keyword>
<feature type="transmembrane region" description="Helical" evidence="1">
    <location>
        <begin position="44"/>
        <end position="63"/>
    </location>
</feature>
<feature type="non-terminal residue" evidence="2">
    <location>
        <position position="1"/>
    </location>
</feature>
<gene>
    <name evidence="2" type="ORF">METZ01_LOCUS116334</name>
</gene>
<reference evidence="2" key="1">
    <citation type="submission" date="2018-05" db="EMBL/GenBank/DDBJ databases">
        <authorList>
            <person name="Lanie J.A."/>
            <person name="Ng W.-L."/>
            <person name="Kazmierczak K.M."/>
            <person name="Andrzejewski T.M."/>
            <person name="Davidsen T.M."/>
            <person name="Wayne K.J."/>
            <person name="Tettelin H."/>
            <person name="Glass J.I."/>
            <person name="Rusch D."/>
            <person name="Podicherti R."/>
            <person name="Tsui H.-C.T."/>
            <person name="Winkler M.E."/>
        </authorList>
    </citation>
    <scope>NUCLEOTIDE SEQUENCE</scope>
</reference>
<dbReference type="EMBL" id="UINC01014989">
    <property type="protein sequence ID" value="SVA63480.1"/>
    <property type="molecule type" value="Genomic_DNA"/>
</dbReference>
<keyword evidence="1" id="KW-1133">Transmembrane helix</keyword>
<proteinExistence type="predicted"/>
<name>A0A381XFT3_9ZZZZ</name>
<evidence type="ECO:0000256" key="1">
    <source>
        <dbReference type="SAM" id="Phobius"/>
    </source>
</evidence>
<accession>A0A381XFT3</accession>
<sequence length="67" mass="7101">VFLGENLLSWLLLALGAAMAVGNGMALVRPPRQLDDGDLDRPPVWRSLLYIVLGTVAALWAVASLSG</sequence>